<feature type="compositionally biased region" description="Polar residues" evidence="2">
    <location>
        <begin position="108"/>
        <end position="124"/>
    </location>
</feature>
<feature type="compositionally biased region" description="Polar residues" evidence="2">
    <location>
        <begin position="223"/>
        <end position="254"/>
    </location>
</feature>
<feature type="compositionally biased region" description="Polar residues" evidence="2">
    <location>
        <begin position="1363"/>
        <end position="1374"/>
    </location>
</feature>
<feature type="compositionally biased region" description="Polar residues" evidence="2">
    <location>
        <begin position="2530"/>
        <end position="2539"/>
    </location>
</feature>
<feature type="compositionally biased region" description="Low complexity" evidence="2">
    <location>
        <begin position="594"/>
        <end position="606"/>
    </location>
</feature>
<feature type="compositionally biased region" description="Polar residues" evidence="2">
    <location>
        <begin position="1"/>
        <end position="38"/>
    </location>
</feature>
<feature type="region of interest" description="Disordered" evidence="2">
    <location>
        <begin position="162"/>
        <end position="278"/>
    </location>
</feature>
<accession>A0A4E0RJY2</accession>
<feature type="region of interest" description="Disordered" evidence="2">
    <location>
        <begin position="1460"/>
        <end position="1520"/>
    </location>
</feature>
<dbReference type="PANTHER" id="PTHR12784">
    <property type="entry name" value="STEERIN"/>
    <property type="match status" value="1"/>
</dbReference>
<feature type="compositionally biased region" description="Polar residues" evidence="2">
    <location>
        <begin position="407"/>
        <end position="425"/>
    </location>
</feature>
<feature type="compositionally biased region" description="Polar residues" evidence="2">
    <location>
        <begin position="1844"/>
        <end position="1859"/>
    </location>
</feature>
<feature type="compositionally biased region" description="Polar residues" evidence="2">
    <location>
        <begin position="48"/>
        <end position="69"/>
    </location>
</feature>
<feature type="domain" description="CortBP2/NAV1-like AAA+ ATPase lid" evidence="3">
    <location>
        <begin position="2394"/>
        <end position="2503"/>
    </location>
</feature>
<evidence type="ECO:0000256" key="2">
    <source>
        <dbReference type="SAM" id="MobiDB-lite"/>
    </source>
</evidence>
<dbReference type="InterPro" id="IPR057568">
    <property type="entry name" value="CortBP2_NAV1-like_AAA_lid"/>
</dbReference>
<dbReference type="Gene3D" id="3.40.50.300">
    <property type="entry name" value="P-loop containing nucleotide triphosphate hydrolases"/>
    <property type="match status" value="1"/>
</dbReference>
<feature type="region of interest" description="Disordered" evidence="2">
    <location>
        <begin position="554"/>
        <end position="606"/>
    </location>
</feature>
<feature type="region of interest" description="Disordered" evidence="2">
    <location>
        <begin position="2574"/>
        <end position="2644"/>
    </location>
</feature>
<feature type="region of interest" description="Disordered" evidence="2">
    <location>
        <begin position="1927"/>
        <end position="1948"/>
    </location>
</feature>
<name>A0A4E0RJY2_FASHE</name>
<reference evidence="4" key="1">
    <citation type="submission" date="2019-03" db="EMBL/GenBank/DDBJ databases">
        <title>Improved annotation for the trematode Fasciola hepatica.</title>
        <authorList>
            <person name="Choi Y.-J."/>
            <person name="Martin J."/>
            <person name="Mitreva M."/>
        </authorList>
    </citation>
    <scope>NUCLEOTIDE SEQUENCE [LARGE SCALE GENOMIC DNA]</scope>
</reference>
<sequence length="2644" mass="287725">MLKTSRPTPGSHTTSSNRKLATDQTTPKQTSRSPSRKTIAQKHEGKSRQSSSTGKSGLQTTQVLQSTTPDVGHWAKTGILLPGSISGNRQTNQPCLSRRASSLSYRSVGSTQSGTTSDCSTPTGTITEGGVILAYPSNSRTCESGEQVSTQTPVERHRQLLQRQQPHEQQQQQRPQQPQNSLQLHQAGPVDNTGAGRSRMPNSNLNSATQPMQHRSNYALPATTDSDWGSSSCESQPKTRLSHTISSLPPQSLITFRPKSLPNSHHRQPHSQSSAYQTQTIIQSDSQIQHYGTSNGRSPSRESNAASQHVIYVGQKKKIRSKTESFTSFDGKSRTSLEKGFHYGALQPIRPQGTWTYGTESLFDRGCSVGAPSGLKAHNESVLRSTSAMGLANHPNGGRKSEPRSLPQHSQMTNFQSTGNQSHTQVVPPYQVCSHSSGQPVKSYSKNLTPPTTGYNVNMTRNTTGRFGADLNGRETACTHTQSFSPMPTSQPESSGSLYVSNSQVSSRPNEAVPSAQQSHSHTGGAYQQATVDARLISSPTVGSILRLPGKQTSMDEICGTPHTITPHIASPSGSTATQANRRSSATNKSRTGSIPSSNSATSSLSAGDEKIFCDSGISSSSYSKDSACTSPSDQPIVKLTKLSEEASAIYIHNSDVRQDSLSEPRSEQKAIRKTNDSEPRSATSVFPSTYSAVPQLGIMRARSTEPQSSQMTENNPVSGNGTPSKLQRPTTIVNSVNHSSCNATNAECCIKMTQRQKARELYSLVRNREEKLAHIDLTRRPVNSFDENKESSNRAEASSPASLTISSKCQSQGNVYPGQYGLLNGNEWHVSPETIESHRRKRLTGSQVNKALTKQSMPFHHDSNFKVGTFMSHSQYGGSEIAQNGRLLSSKSHDAGQTNEGVSERDTICSAASPMDTQHPRNEHLPPEGNAHPATRTGRHLKLTQSLDQFHKQGDQKCVSKSTLDLSSCPPISDSLVESVKESGPSSLTMNTDLADPEQLLSSLSKLNLDPSQGNGLWDDSYFSDVESEYAALELLLPFSQSTFKAGDSTRDQGEPFCENGKLREAGYFSDTETIFTSKSAGRPSAMVPAQVEHKSNWPQTTVYGPSHGQTKPTPVASVAPIMASSSSSLLSSLMKPHGSHMSLDLPKTNTDLSLKDPCAALAAFEAELAMGADGLFDLDYVKWPRLRSAQSISHSISNDKSVGVHGAGEANLPQQNSLLDHIKLPYSKPLQCSMMGNAVTAAAPVGAVSSMVAMGGMTTTTPAAASGTTRGAIPMSALGLASVGQLLRDSSSNYALNQKIASSPTTSLPDHPLRAGPSLFHLDALGVGDPKIKMPIVGKASNAVSNSERWLREQSDPPGSAVSTNKEGSTHASVKLMNTVGSTEIEWSGRGQSGKLHNVVKHQPNMLIIPRSVPLYPTVAEDAMNNEPIVIDSNKASRLTGQPLRQISFRQDKYSSTVSSSASVVERDPVRPRAQVRPQGKLDGSFKEEPVQETGGGNGKLVKADSLKSSGGENSRRFGIKWEKQLRRNSSGKCVRSPSPCVTKKLSNSKNELNKDTGCRSKHAILELCTVKPKTTNRLIETERAVREELASRKTGGISPISPSVLESINPNQVVRGNSAAPNSAPHTSACSDQLIQDEHTNDTVQLPASCVFAQPTQRGDNHPCMVRGMDGNTINVMTDSVVSETTTTIATCPPCAIVHPIKASTSDIGLQEASGCYGSPSETPITKSSSSDFVNTKPCPILTVSLCEMPMDYNGPEARVNAETGESLERLAEKVKQLTTLNTMKDSKIRELKSTVNQLRTDITKIQSNHLTTTGMYPRPPRSTSCRAIPDNLRQHESHETVSLNSLTSGASSGTPELNCDRMPSPAPDLLTRHSPSPVSDGERTPGKRSRWCRSIEAQLHYRGPTATVCNNPGIARNVLPPSSDQFTSRMSPCPSSSSSHVGSNEQSAQNLLLRMRWELSCLEADNKRLRRLILNIPALTDPPDAVKALSHNVVTLTDLSTRYCEKGDQIVHVYVELEPSPFRNAFLKLQSTADTSDSPKPVRTETSCSKLMKIGCVGLRVMDNQRTESWDELDMKIGQLLREYIRYLTSTKQLTEMEPTICSYTLQCNKASTNDNSKVIRYRPNVDVNEPMDFAPNMQKHPDCPPAAWIVRSSQNGPVENKLTWFSVVHLDGSVSSSVPEIWNTNSNHCPKPSEQTQLNLLSFETLIPVDLLRGYLREMREHRLVVLCGPPGTRKTRILHKVAELLVQDSKQPNSIRSFYVKPNGSTMIKELQCFIAQHLATFNRHGIPQVMILENLHHIQGSLVEMLDTLTKNHPTPWPVILATSDFLNDQLKVLETRFAVHFIEHLTDFDSTASYLSSYLRRKLAQARLFLPKPCSEQSTSGSFLDSSDDDTTLTQLVTWIPKVWKHLNRLSSAQFQHACPAIFGLRIFLACPIDVAASKHWFTDLWNNLFIPFLFKTRSTDETAHSPETHGIRLSDSFDWIMATWPWPREKSDTLSSSVGRGVAEVSKTEESFWTLPPASPTPSAQKHSTAVSNRIALAQNRTSQDSGIISDGYLNMYGTNLDKQLSKESGGVDRFSGEPSESCSTPCAALPPTSLHSLPQNSRGCKTPDPNQTQSPCLGKRNRRPEFVGNTSSNA</sequence>
<feature type="compositionally biased region" description="Polar residues" evidence="2">
    <location>
        <begin position="2603"/>
        <end position="2625"/>
    </location>
</feature>
<keyword evidence="5" id="KW-1185">Reference proteome</keyword>
<feature type="compositionally biased region" description="Polar residues" evidence="2">
    <location>
        <begin position="705"/>
        <end position="729"/>
    </location>
</feature>
<feature type="compositionally biased region" description="Low complexity" evidence="2">
    <location>
        <begin position="162"/>
        <end position="179"/>
    </location>
</feature>
<evidence type="ECO:0000256" key="1">
    <source>
        <dbReference type="ARBA" id="ARBA00023054"/>
    </source>
</evidence>
<feature type="region of interest" description="Disordered" evidence="2">
    <location>
        <begin position="1"/>
        <end position="69"/>
    </location>
</feature>
<feature type="region of interest" description="Disordered" evidence="2">
    <location>
        <begin position="914"/>
        <end position="936"/>
    </location>
</feature>
<feature type="region of interest" description="Disordered" evidence="2">
    <location>
        <begin position="1351"/>
        <end position="1374"/>
    </location>
</feature>
<protein>
    <recommendedName>
        <fullName evidence="3">CortBP2/NAV1-like AAA+ ATPase lid domain-containing protein</fullName>
    </recommendedName>
</protein>
<dbReference type="InterPro" id="IPR039041">
    <property type="entry name" value="Nav/unc-53"/>
</dbReference>
<organism evidence="4 5">
    <name type="scientific">Fasciola hepatica</name>
    <name type="common">Liver fluke</name>
    <dbReference type="NCBI Taxonomy" id="6192"/>
    <lineage>
        <taxon>Eukaryota</taxon>
        <taxon>Metazoa</taxon>
        <taxon>Spiralia</taxon>
        <taxon>Lophotrochozoa</taxon>
        <taxon>Platyhelminthes</taxon>
        <taxon>Trematoda</taxon>
        <taxon>Digenea</taxon>
        <taxon>Plagiorchiida</taxon>
        <taxon>Echinostomata</taxon>
        <taxon>Echinostomatoidea</taxon>
        <taxon>Fasciolidae</taxon>
        <taxon>Fasciola</taxon>
    </lineage>
</organism>
<dbReference type="EMBL" id="JXXN02000254">
    <property type="protein sequence ID" value="THD28035.1"/>
    <property type="molecule type" value="Genomic_DNA"/>
</dbReference>
<feature type="region of interest" description="Disordered" evidence="2">
    <location>
        <begin position="658"/>
        <end position="690"/>
    </location>
</feature>
<proteinExistence type="predicted"/>
<feature type="region of interest" description="Disordered" evidence="2">
    <location>
        <begin position="389"/>
        <end position="527"/>
    </location>
</feature>
<feature type="compositionally biased region" description="Basic and acidic residues" evidence="2">
    <location>
        <begin position="658"/>
        <end position="680"/>
    </location>
</feature>
<dbReference type="SUPFAM" id="SSF52540">
    <property type="entry name" value="P-loop containing nucleoside triphosphate hydrolases"/>
    <property type="match status" value="1"/>
</dbReference>
<feature type="region of interest" description="Disordered" evidence="2">
    <location>
        <begin position="105"/>
        <end position="124"/>
    </location>
</feature>
<feature type="compositionally biased region" description="Polar residues" evidence="2">
    <location>
        <begin position="433"/>
        <end position="465"/>
    </location>
</feature>
<feature type="compositionally biased region" description="Polar residues" evidence="2">
    <location>
        <begin position="478"/>
        <end position="527"/>
    </location>
</feature>
<dbReference type="Pfam" id="PF25408">
    <property type="entry name" value="AAA_lid_NAV1"/>
    <property type="match status" value="1"/>
</dbReference>
<evidence type="ECO:0000313" key="4">
    <source>
        <dbReference type="EMBL" id="THD28035.1"/>
    </source>
</evidence>
<evidence type="ECO:0000313" key="5">
    <source>
        <dbReference type="Proteomes" id="UP000230066"/>
    </source>
</evidence>
<feature type="compositionally biased region" description="Polar residues" evidence="2">
    <location>
        <begin position="681"/>
        <end position="690"/>
    </location>
</feature>
<feature type="compositionally biased region" description="Polar residues" evidence="2">
    <location>
        <begin position="572"/>
        <end position="593"/>
    </location>
</feature>
<feature type="region of interest" description="Disordered" evidence="2">
    <location>
        <begin position="704"/>
        <end position="729"/>
    </location>
</feature>
<dbReference type="GO" id="GO:0022008">
    <property type="term" value="P:neurogenesis"/>
    <property type="evidence" value="ECO:0007669"/>
    <property type="project" value="InterPro"/>
</dbReference>
<feature type="compositionally biased region" description="Low complexity" evidence="2">
    <location>
        <begin position="1930"/>
        <end position="1948"/>
    </location>
</feature>
<feature type="compositionally biased region" description="Polar residues" evidence="2">
    <location>
        <begin position="795"/>
        <end position="807"/>
    </location>
</feature>
<feature type="compositionally biased region" description="Polar residues" evidence="2">
    <location>
        <begin position="200"/>
        <end position="216"/>
    </location>
</feature>
<feature type="region of interest" description="Disordered" evidence="2">
    <location>
        <begin position="784"/>
        <end position="807"/>
    </location>
</feature>
<feature type="region of interest" description="Disordered" evidence="2">
    <location>
        <begin position="2518"/>
        <end position="2539"/>
    </location>
</feature>
<comment type="caution">
    <text evidence="4">The sequence shown here is derived from an EMBL/GenBank/DDBJ whole genome shotgun (WGS) entry which is preliminary data.</text>
</comment>
<dbReference type="InterPro" id="IPR027417">
    <property type="entry name" value="P-loop_NTPase"/>
</dbReference>
<evidence type="ECO:0000259" key="3">
    <source>
        <dbReference type="Pfam" id="PF25408"/>
    </source>
</evidence>
<feature type="region of interest" description="Disordered" evidence="2">
    <location>
        <begin position="1841"/>
        <end position="1893"/>
    </location>
</feature>
<dbReference type="Proteomes" id="UP000230066">
    <property type="component" value="Unassembled WGS sequence"/>
</dbReference>
<keyword evidence="1" id="KW-0175">Coiled coil</keyword>
<gene>
    <name evidence="4" type="ORF">D915_001190</name>
</gene>
<dbReference type="PANTHER" id="PTHR12784:SF28">
    <property type="entry name" value="PROTEIN SICKIE"/>
    <property type="match status" value="1"/>
</dbReference>